<accession>A0A1R4H0A4</accession>
<feature type="domain" description="MmeI-like C-terminal" evidence="8">
    <location>
        <begin position="841"/>
        <end position="924"/>
    </location>
</feature>
<dbReference type="InterPro" id="IPR029063">
    <property type="entry name" value="SAM-dependent_MTases_sf"/>
</dbReference>
<feature type="domain" description="MmeI-like helicase spacer" evidence="6">
    <location>
        <begin position="183"/>
        <end position="262"/>
    </location>
</feature>
<dbReference type="Gene3D" id="3.40.50.150">
    <property type="entry name" value="Vaccinia Virus protein VP39"/>
    <property type="match status" value="1"/>
</dbReference>
<evidence type="ECO:0000256" key="1">
    <source>
        <dbReference type="ARBA" id="ARBA00011900"/>
    </source>
</evidence>
<dbReference type="InterPro" id="IPR050953">
    <property type="entry name" value="N4_N6_ade-DNA_methylase"/>
</dbReference>
<evidence type="ECO:0000313" key="10">
    <source>
        <dbReference type="EMBL" id="SJM89259.1"/>
    </source>
</evidence>
<dbReference type="EC" id="2.1.1.72" evidence="1"/>
<dbReference type="InterPro" id="IPR046820">
    <property type="entry name" value="MmeI_TRD"/>
</dbReference>
<gene>
    <name evidence="10" type="primary">yeeA</name>
    <name evidence="10" type="ORF">CRENPOLYSF2_1080014</name>
</gene>
<dbReference type="InterPro" id="IPR046817">
    <property type="entry name" value="MmeI_N"/>
</dbReference>
<dbReference type="InterPro" id="IPR046818">
    <property type="entry name" value="MmeI_C"/>
</dbReference>
<evidence type="ECO:0000259" key="5">
    <source>
        <dbReference type="Pfam" id="PF20464"/>
    </source>
</evidence>
<feature type="domain" description="MmeI-like DNA-methyltransferase" evidence="9">
    <location>
        <begin position="354"/>
        <end position="609"/>
    </location>
</feature>
<evidence type="ECO:0000256" key="3">
    <source>
        <dbReference type="ARBA" id="ARBA00022679"/>
    </source>
</evidence>
<dbReference type="EMBL" id="FUKJ01000011">
    <property type="protein sequence ID" value="SJM89259.1"/>
    <property type="molecule type" value="Genomic_DNA"/>
</dbReference>
<evidence type="ECO:0000259" key="7">
    <source>
        <dbReference type="Pfam" id="PF20466"/>
    </source>
</evidence>
<evidence type="ECO:0000259" key="6">
    <source>
        <dbReference type="Pfam" id="PF20465"/>
    </source>
</evidence>
<dbReference type="Pfam" id="PF20466">
    <property type="entry name" value="MmeI_TRD"/>
    <property type="match status" value="1"/>
</dbReference>
<organism evidence="10 11">
    <name type="scientific">Crenothrix polyspora</name>
    <dbReference type="NCBI Taxonomy" id="360316"/>
    <lineage>
        <taxon>Bacteria</taxon>
        <taxon>Pseudomonadati</taxon>
        <taxon>Pseudomonadota</taxon>
        <taxon>Gammaproteobacteria</taxon>
        <taxon>Methylococcales</taxon>
        <taxon>Crenotrichaceae</taxon>
        <taxon>Crenothrix</taxon>
    </lineage>
</organism>
<feature type="domain" description="MmeI-like N-terminal" evidence="5">
    <location>
        <begin position="13"/>
        <end position="176"/>
    </location>
</feature>
<dbReference type="InterPro" id="IPR046819">
    <property type="entry name" value="MmeI_hel"/>
</dbReference>
<keyword evidence="3 10" id="KW-0808">Transferase</keyword>
<feature type="domain" description="MmeI-like target recognition" evidence="7">
    <location>
        <begin position="634"/>
        <end position="837"/>
    </location>
</feature>
<protein>
    <recommendedName>
        <fullName evidence="1">site-specific DNA-methyltransferase (adenine-specific)</fullName>
        <ecNumber evidence="1">2.1.1.72</ecNumber>
    </recommendedName>
</protein>
<proteinExistence type="predicted"/>
<dbReference type="PANTHER" id="PTHR33841">
    <property type="entry name" value="DNA METHYLTRANSFERASE YEEA-RELATED"/>
    <property type="match status" value="1"/>
</dbReference>
<dbReference type="RefSeq" id="WP_087145545.1">
    <property type="nucleotide sequence ID" value="NZ_FUKJ01000011.1"/>
</dbReference>
<keyword evidence="2 10" id="KW-0489">Methyltransferase</keyword>
<dbReference type="AlphaFoldDB" id="A0A1R4H0A4"/>
<evidence type="ECO:0000256" key="2">
    <source>
        <dbReference type="ARBA" id="ARBA00022603"/>
    </source>
</evidence>
<dbReference type="Proteomes" id="UP000195442">
    <property type="component" value="Unassembled WGS sequence"/>
</dbReference>
<dbReference type="Pfam" id="PF20465">
    <property type="entry name" value="MmeI_hel"/>
    <property type="match status" value="1"/>
</dbReference>
<dbReference type="GO" id="GO:0009007">
    <property type="term" value="F:site-specific DNA-methyltransferase (adenine-specific) activity"/>
    <property type="evidence" value="ECO:0007669"/>
    <property type="project" value="UniProtKB-EC"/>
</dbReference>
<dbReference type="OrthoDB" id="9784823at2"/>
<sequence length="932" mass="105638">MTVNLNTDTLRKRATAFAKDFSKSTYEMGEAQDFIRGLCHVFDLNHRRAVRFEERVKKLGGKRGRIDGFFPGLLLVEMKSTGADLDKAYIQATEYFPGLKDEEMPRCVLVSDFANLHLYNLDSKAPPLKIKLADFPQEIGHFKFIAGYETIAVQHQAAINQKAAEKMADLHDAIKATGYEGKDLENYLVRLLFCLFAEDTGLFGEQKYLFLDYLKNYTKADGTDLHEKLDTLFKTLNRAPEKRLKNLPEHLAAFPYINGSLFKGALEDCYFDESARNTLIECAQLDWSEISPAIFGSLFQAIMHFDDEAAHAKTKKRREFGAHYTSEENILKTINPLFMDDLRAEFEDIRKLKQPNQKTKKLADFHQKLARLNFFDPACGCGNFLIIAYRELRLLELDVIKAQSGKRQLDMALILCDVHQFHGIDIDESATQIATLAMWLVDHQMNLRVQELGLYYTRIPLVKKANIVCGNALQVDWETVINPSECSFIMGNPPFVGYSYQTKEQKVDLALVFQGMNGAGVLDLVAAWHIKAARYIQANPAIPVAFVSTNSLSQGEQVTILWTELLKLNIKLYFAHRTFQWSNEGKGIAAVHCVIMGFGMQNPTYCKLYDYGDNIRGVPAEITAKQINPYLVDAPTVLIDKRRKPLSLNVPEMTKGSQPTDGGYLLLSQVEADNIQKNDPIAAKYIRPFLGAEEFINNLPRYCLWLKNSTSEDRIKSPEIKRRMAGVKTMRSASPKLPTQKLAEMPYLFGEIRQTDQPYLLIPSVSSEQRNFVPIGYFSSSVIASNLVFMLPNASLYHFGMLCSTFHNAWMRAVCGRLESRYRYSNTIVYNNFPFPETPSPAVKKKIETAGQQILTARTAEERLCTEQEQKYSLATLYAAGNMPTDLLKAHNALDKAVDAAYGYKGSKDDAARVAFLFEWYQQLLVSEKENL</sequence>
<evidence type="ECO:0000256" key="4">
    <source>
        <dbReference type="ARBA" id="ARBA00047942"/>
    </source>
</evidence>
<dbReference type="PANTHER" id="PTHR33841:SF1">
    <property type="entry name" value="DNA METHYLTRANSFERASE A"/>
    <property type="match status" value="1"/>
</dbReference>
<dbReference type="SUPFAM" id="SSF53335">
    <property type="entry name" value="S-adenosyl-L-methionine-dependent methyltransferases"/>
    <property type="match status" value="1"/>
</dbReference>
<name>A0A1R4H0A4_9GAMM</name>
<evidence type="ECO:0000259" key="8">
    <source>
        <dbReference type="Pfam" id="PF20467"/>
    </source>
</evidence>
<reference evidence="11" key="1">
    <citation type="submission" date="2017-02" db="EMBL/GenBank/DDBJ databases">
        <authorList>
            <person name="Daims H."/>
        </authorList>
    </citation>
    <scope>NUCLEOTIDE SEQUENCE [LARGE SCALE GENOMIC DNA]</scope>
</reference>
<dbReference type="Pfam" id="PF20464">
    <property type="entry name" value="MmeI_N"/>
    <property type="match status" value="1"/>
</dbReference>
<dbReference type="Pfam" id="PF20467">
    <property type="entry name" value="MmeI_C"/>
    <property type="match status" value="1"/>
</dbReference>
<comment type="catalytic activity">
    <reaction evidence="4">
        <text>a 2'-deoxyadenosine in DNA + S-adenosyl-L-methionine = an N(6)-methyl-2'-deoxyadenosine in DNA + S-adenosyl-L-homocysteine + H(+)</text>
        <dbReference type="Rhea" id="RHEA:15197"/>
        <dbReference type="Rhea" id="RHEA-COMP:12418"/>
        <dbReference type="Rhea" id="RHEA-COMP:12419"/>
        <dbReference type="ChEBI" id="CHEBI:15378"/>
        <dbReference type="ChEBI" id="CHEBI:57856"/>
        <dbReference type="ChEBI" id="CHEBI:59789"/>
        <dbReference type="ChEBI" id="CHEBI:90615"/>
        <dbReference type="ChEBI" id="CHEBI:90616"/>
        <dbReference type="EC" id="2.1.1.72"/>
    </reaction>
</comment>
<dbReference type="Pfam" id="PF20473">
    <property type="entry name" value="MmeI_Mtase"/>
    <property type="match status" value="1"/>
</dbReference>
<evidence type="ECO:0000259" key="9">
    <source>
        <dbReference type="Pfam" id="PF20473"/>
    </source>
</evidence>
<evidence type="ECO:0000313" key="11">
    <source>
        <dbReference type="Proteomes" id="UP000195442"/>
    </source>
</evidence>
<keyword evidence="11" id="KW-1185">Reference proteome</keyword>
<dbReference type="GO" id="GO:0032259">
    <property type="term" value="P:methylation"/>
    <property type="evidence" value="ECO:0007669"/>
    <property type="project" value="UniProtKB-KW"/>
</dbReference>
<dbReference type="InterPro" id="IPR046816">
    <property type="entry name" value="MmeI_Mtase"/>
</dbReference>